<dbReference type="Pfam" id="PF17921">
    <property type="entry name" value="Integrase_H2C2"/>
    <property type="match status" value="1"/>
</dbReference>
<feature type="region of interest" description="Disordered" evidence="2">
    <location>
        <begin position="949"/>
        <end position="976"/>
    </location>
</feature>
<dbReference type="InterPro" id="IPR012337">
    <property type="entry name" value="RNaseH-like_sf"/>
</dbReference>
<comment type="caution">
    <text evidence="4">The sequence shown here is derived from an EMBL/GenBank/DDBJ whole genome shotgun (WGS) entry which is preliminary data.</text>
</comment>
<evidence type="ECO:0000313" key="4">
    <source>
        <dbReference type="EMBL" id="KAK0132427.1"/>
    </source>
</evidence>
<dbReference type="Gene3D" id="3.10.10.10">
    <property type="entry name" value="HIV Type 1 Reverse Transcriptase, subunit A, domain 1"/>
    <property type="match status" value="1"/>
</dbReference>
<dbReference type="InterPro" id="IPR050951">
    <property type="entry name" value="Retrovirus_Pol_polyprotein"/>
</dbReference>
<dbReference type="PROSITE" id="PS50994">
    <property type="entry name" value="INTEGRASE"/>
    <property type="match status" value="1"/>
</dbReference>
<dbReference type="Proteomes" id="UP001174136">
    <property type="component" value="Unassembled WGS sequence"/>
</dbReference>
<keyword evidence="5" id="KW-1185">Reference proteome</keyword>
<dbReference type="InterPro" id="IPR021109">
    <property type="entry name" value="Peptidase_aspartic_dom_sf"/>
</dbReference>
<dbReference type="EMBL" id="JAOPHQ010006264">
    <property type="protein sequence ID" value="KAK0132427.1"/>
    <property type="molecule type" value="Genomic_DNA"/>
</dbReference>
<dbReference type="SUPFAM" id="SSF50630">
    <property type="entry name" value="Acid proteases"/>
    <property type="match status" value="1"/>
</dbReference>
<dbReference type="Pfam" id="PF00665">
    <property type="entry name" value="rve"/>
    <property type="match status" value="1"/>
</dbReference>
<dbReference type="InterPro" id="IPR043502">
    <property type="entry name" value="DNA/RNA_pol_sf"/>
</dbReference>
<dbReference type="CDD" id="cd01647">
    <property type="entry name" value="RT_LTR"/>
    <property type="match status" value="1"/>
</dbReference>
<dbReference type="GO" id="GO:0003676">
    <property type="term" value="F:nucleic acid binding"/>
    <property type="evidence" value="ECO:0007669"/>
    <property type="project" value="InterPro"/>
</dbReference>
<feature type="region of interest" description="Disordered" evidence="2">
    <location>
        <begin position="1028"/>
        <end position="1085"/>
    </location>
</feature>
<dbReference type="Gene3D" id="3.30.70.270">
    <property type="match status" value="2"/>
</dbReference>
<gene>
    <name evidence="4" type="ORF">N1851_032693</name>
</gene>
<dbReference type="PANTHER" id="PTHR37984:SF9">
    <property type="entry name" value="INTEGRASE CATALYTIC DOMAIN-CONTAINING PROTEIN"/>
    <property type="match status" value="1"/>
</dbReference>
<dbReference type="Gene3D" id="3.30.420.10">
    <property type="entry name" value="Ribonuclease H-like superfamily/Ribonuclease H"/>
    <property type="match status" value="1"/>
</dbReference>
<dbReference type="InterPro" id="IPR041588">
    <property type="entry name" value="Integrase_H2C2"/>
</dbReference>
<dbReference type="InterPro" id="IPR001878">
    <property type="entry name" value="Znf_CCHC"/>
</dbReference>
<dbReference type="SUPFAM" id="SSF53098">
    <property type="entry name" value="Ribonuclease H-like"/>
    <property type="match status" value="1"/>
</dbReference>
<evidence type="ECO:0000256" key="1">
    <source>
        <dbReference type="ARBA" id="ARBA00039658"/>
    </source>
</evidence>
<dbReference type="FunFam" id="1.10.340.70:FF:000003">
    <property type="entry name" value="Protein CBG25708"/>
    <property type="match status" value="1"/>
</dbReference>
<dbReference type="InterPro" id="IPR043128">
    <property type="entry name" value="Rev_trsase/Diguanyl_cyclase"/>
</dbReference>
<dbReference type="Gene3D" id="1.10.340.70">
    <property type="match status" value="1"/>
</dbReference>
<dbReference type="GO" id="GO:0008270">
    <property type="term" value="F:zinc ion binding"/>
    <property type="evidence" value="ECO:0007669"/>
    <property type="project" value="InterPro"/>
</dbReference>
<feature type="domain" description="Integrase catalytic" evidence="3">
    <location>
        <begin position="797"/>
        <end position="1003"/>
    </location>
</feature>
<dbReference type="AlphaFoldDB" id="A0AA47NQ60"/>
<accession>A0AA47NQ60</accession>
<dbReference type="FunFam" id="3.30.420.10:FF:000063">
    <property type="entry name" value="Retrovirus-related Pol polyprotein from transposon 297-like Protein"/>
    <property type="match status" value="1"/>
</dbReference>
<dbReference type="SUPFAM" id="SSF56672">
    <property type="entry name" value="DNA/RNA polymerases"/>
    <property type="match status" value="1"/>
</dbReference>
<evidence type="ECO:0000259" key="3">
    <source>
        <dbReference type="PROSITE" id="PS50994"/>
    </source>
</evidence>
<dbReference type="PANTHER" id="PTHR37984">
    <property type="entry name" value="PROTEIN CBG26694"/>
    <property type="match status" value="1"/>
</dbReference>
<organism evidence="4 5">
    <name type="scientific">Merluccius polli</name>
    <name type="common">Benguela hake</name>
    <name type="synonym">Merluccius cadenati</name>
    <dbReference type="NCBI Taxonomy" id="89951"/>
    <lineage>
        <taxon>Eukaryota</taxon>
        <taxon>Metazoa</taxon>
        <taxon>Chordata</taxon>
        <taxon>Craniata</taxon>
        <taxon>Vertebrata</taxon>
        <taxon>Euteleostomi</taxon>
        <taxon>Actinopterygii</taxon>
        <taxon>Neopterygii</taxon>
        <taxon>Teleostei</taxon>
        <taxon>Neoteleostei</taxon>
        <taxon>Acanthomorphata</taxon>
        <taxon>Zeiogadaria</taxon>
        <taxon>Gadariae</taxon>
        <taxon>Gadiformes</taxon>
        <taxon>Gadoidei</taxon>
        <taxon>Merlucciidae</taxon>
        <taxon>Merluccius</taxon>
    </lineage>
</organism>
<dbReference type="Gene3D" id="4.10.60.10">
    <property type="entry name" value="Zinc finger, CCHC-type"/>
    <property type="match status" value="1"/>
</dbReference>
<dbReference type="SMART" id="SM00343">
    <property type="entry name" value="ZnF_C2HC"/>
    <property type="match status" value="2"/>
</dbReference>
<evidence type="ECO:0000256" key="2">
    <source>
        <dbReference type="SAM" id="MobiDB-lite"/>
    </source>
</evidence>
<protein>
    <recommendedName>
        <fullName evidence="1">Gypsy retrotransposon integrase-like protein 1</fullName>
    </recommendedName>
</protein>
<dbReference type="InterPro" id="IPR036397">
    <property type="entry name" value="RNaseH_sf"/>
</dbReference>
<sequence>MPKFNPPDSFCFERPAEWSDWKKRFMRYRTATKLDQEDGGVQVSTLIYTLGGEAENIFGSFHFDVEDDGEDFEVVMAKFDAYFIPKRNVIHERACFYQRVQRAGEKVEIFIRALYELSEHCEFGVTREEHIRDRIVVGIRDKELSRKLQLISNLTLEMTVQEARQQEEVKAQVNQQGEAAACAVEEVARGFTKFKMDKRRYNEMDQQHRRSERGKTCNRCGKMMHKIQEHCPAIKSTCNKCKKIGHWERMCKSKIVVNEVSEHEENAAYFLGSVKCTPSSSGGQWTVKLNICHTPVSFKIDTGADVCIMNEETFKNLSQVTELHPSKAVLCSPGGRLNCIGQFTANVWHKNKKYSFRVYVVGGESVSNLLSRAAAQTMGLVKRICEVRGSGGEFGLLKTQPVQIALQEDAQPYAVHTARRVPIPLMKSVKLELDRMETKGVIEKVTEPTEWCAPMVPAPKKSGQVRICIDLRKLNKAVKRERFVLPTTGEITAELSGSTVFSSLDAAAGFWQIPLDKDIIVHGKDMTQHDERLQQVMERLETAGLKLNAEKCALRLRLLMWLMRFNPTAEYAPRKSLVTADALSRSPVGDAQDGGDTNVDVECYVASIINNMPATERRMDSIRAATVVDDTLQAVTRYIQGPILHSAQLTLFTGACAIPIVHPMHIGIFPRKAQVLHLGNEVALRGRFSENRRRSGWPDGKTHPTVREFFPMRNELSIHQGLVIRGNRIVIPETLRADVLERIHDGHQGLTKCRDRANSAVWWPGISAHIKQKVLACQPCQEQRRAQSKEPLISTLLPDRPWKRIGMDLCEYNKQNYLVISDYYSRFIEILHMPTTTTAQVVTRLKATFARYGVADKVVSDNGPQFSSEEFKELARELDFTNVTSSPHHPQGNGHAERAVQIAKGILRQKDPLLALMCYRSTPCSSTGVSPAELLMGRKIRTTLPTLDRNLQPRRPNKQSIAAKDAKRKQTHYYNQRHGDHVLTRLDHQKSWVTPAVVTGESITPRSYLVETEQGARLRRNRRHLQVVPSVRSTASGTLGPPPEQPSSDPGRSPTTVDTSMGAVADGLTQTRSGRVSRPVQRLDL</sequence>
<name>A0AA47NQ60_MERPO</name>
<feature type="compositionally biased region" description="Polar residues" evidence="2">
    <location>
        <begin position="1046"/>
        <end position="1059"/>
    </location>
</feature>
<dbReference type="GO" id="GO:0015074">
    <property type="term" value="P:DNA integration"/>
    <property type="evidence" value="ECO:0007669"/>
    <property type="project" value="InterPro"/>
</dbReference>
<evidence type="ECO:0000313" key="5">
    <source>
        <dbReference type="Proteomes" id="UP001174136"/>
    </source>
</evidence>
<dbReference type="InterPro" id="IPR001584">
    <property type="entry name" value="Integrase_cat-core"/>
</dbReference>
<proteinExistence type="predicted"/>
<reference evidence="4" key="1">
    <citation type="journal article" date="2023" name="Front. Mar. Sci.">
        <title>A new Merluccius polli reference genome to investigate the effects of global change in West African waters.</title>
        <authorList>
            <person name="Mateo J.L."/>
            <person name="Blanco-Fernandez C."/>
            <person name="Garcia-Vazquez E."/>
            <person name="Machado-Schiaffino G."/>
        </authorList>
    </citation>
    <scope>NUCLEOTIDE SEQUENCE</scope>
    <source>
        <strain evidence="4">C29</strain>
        <tissue evidence="4">Fin</tissue>
    </source>
</reference>
<dbReference type="Pfam" id="PF00098">
    <property type="entry name" value="zf-CCHC"/>
    <property type="match status" value="1"/>
</dbReference>